<dbReference type="SUPFAM" id="SSF52009">
    <property type="entry name" value="Phosphohistidine domain"/>
    <property type="match status" value="1"/>
</dbReference>
<dbReference type="RefSeq" id="WP_343872835.1">
    <property type="nucleotide sequence ID" value="NZ_BAAAIX010000013.1"/>
</dbReference>
<feature type="domain" description="Pyruvate phosphate dikinase AMP/ATP-binding" evidence="3">
    <location>
        <begin position="14"/>
        <end position="299"/>
    </location>
</feature>
<dbReference type="InterPro" id="IPR002192">
    <property type="entry name" value="PPDK_AMP/ATP-bd"/>
</dbReference>
<keyword evidence="5" id="KW-1185">Reference proteome</keyword>
<dbReference type="InterPro" id="IPR036637">
    <property type="entry name" value="Phosphohistidine_dom_sf"/>
</dbReference>
<dbReference type="Pfam" id="PF00391">
    <property type="entry name" value="PEP-utilizers"/>
    <property type="match status" value="1"/>
</dbReference>
<sequence length="875" mass="95134">MSTIIWLDQAAEAALLGGKGANLSELLRAGFPVPNGFVVTTRAYRDYLDAHELDEPLARAVAAGDDEAARALFSAPLPADLAAQVQQAWQQLGGGPVAVRSSGTAEDLPQASFAGQQDSFLNVHGAEQVCDAVRACFASLWTRRAVAYRARHGLAESPVALAVVVQKLVPAEASGVMFTASPTTGSPDEVVIQAAFGLGESVVQGGAADTLVVREREVVQRETADKHSQSVVAEGQGVTSQQLPRARRREGVLDDSAAVELAELGRRVEGHFGCPQDIEWVRTDGVFVLVQSRPVTVLAGEVGPVPEDWPVDDEKAMYVRASIVEQMPDPLSPLFADMVRPAVAESLREVLATYFDDTTLQPGDMDLPTINGYAYYRYSREGMLRLLKKSPQAIAAVAGRSEYNGEKLWNQAHPHYAALVHEWESNTLDHLSSQELLDGVQELLDAGCRYYSSVQALIPLAASAEIPFVKLYSTGARHADDPPAEVFLLGFESRPIQAESSLWALAQWTRGQQQLADALRQGRPLGQLDGLPGAEEFGHRLEAHLERYGHTVYNLDFMVPVPADDPAPLLETLRWYLSGHGEDPQARLARQAEARRQAEAGVIDRLDPARKAILKPLLDKAQHLAPLREDALADVGLAWPVMRRMLAELGRRLVDVGTLQDSEEVYWLHLDELTDLVGRLDRFEGDQPSRAADIAARRATWRGQRAATPPQLLPRNAWYRMFHRFMPAMQDQQAGPVIRGLGASQGRITGPVRLLRGPEDFERMEPGDVLVSPITTPAWTPLFAMAAAVVTDVGGPLSHSSIVAREYGIPAVLGTGIATRRLRDGMLVTVDGDRGTVTLPQGEQPIETGFRPKVPYKFAIGAAAAAAAMIARRVM</sequence>
<dbReference type="Gene3D" id="3.30.1490.20">
    <property type="entry name" value="ATP-grasp fold, A domain"/>
    <property type="match status" value="1"/>
</dbReference>
<dbReference type="SUPFAM" id="SSF56059">
    <property type="entry name" value="Glutathione synthetase ATP-binding domain-like"/>
    <property type="match status" value="1"/>
</dbReference>
<evidence type="ECO:0000313" key="4">
    <source>
        <dbReference type="EMBL" id="MFD1889911.1"/>
    </source>
</evidence>
<dbReference type="Gene3D" id="3.50.30.10">
    <property type="entry name" value="Phosphohistidine domain"/>
    <property type="match status" value="1"/>
</dbReference>
<dbReference type="InterPro" id="IPR008279">
    <property type="entry name" value="PEP-util_enz_mobile_dom"/>
</dbReference>
<feature type="region of interest" description="Disordered" evidence="1">
    <location>
        <begin position="224"/>
        <end position="249"/>
    </location>
</feature>
<dbReference type="Pfam" id="PF01326">
    <property type="entry name" value="PPDK_N"/>
    <property type="match status" value="1"/>
</dbReference>
<dbReference type="EMBL" id="JBHUFZ010000016">
    <property type="protein sequence ID" value="MFD1889911.1"/>
    <property type="molecule type" value="Genomic_DNA"/>
</dbReference>
<dbReference type="PANTHER" id="PTHR43615">
    <property type="entry name" value="PHOSPHOENOLPYRUVATE SYNTHASE-RELATED"/>
    <property type="match status" value="1"/>
</dbReference>
<feature type="domain" description="PEP-utilising enzyme mobile" evidence="2">
    <location>
        <begin position="765"/>
        <end position="835"/>
    </location>
</feature>
<dbReference type="Proteomes" id="UP001597326">
    <property type="component" value="Unassembled WGS sequence"/>
</dbReference>
<reference evidence="5" key="1">
    <citation type="journal article" date="2019" name="Int. J. Syst. Evol. Microbiol.">
        <title>The Global Catalogue of Microorganisms (GCM) 10K type strain sequencing project: providing services to taxonomists for standard genome sequencing and annotation.</title>
        <authorList>
            <consortium name="The Broad Institute Genomics Platform"/>
            <consortium name="The Broad Institute Genome Sequencing Center for Infectious Disease"/>
            <person name="Wu L."/>
            <person name="Ma J."/>
        </authorList>
    </citation>
    <scope>NUCLEOTIDE SEQUENCE [LARGE SCALE GENOMIC DNA]</scope>
    <source>
        <strain evidence="5">CAIM 431</strain>
    </source>
</reference>
<dbReference type="Gene3D" id="3.30.470.20">
    <property type="entry name" value="ATP-grasp fold, B domain"/>
    <property type="match status" value="1"/>
</dbReference>
<accession>A0ABW4RUF8</accession>
<evidence type="ECO:0000259" key="3">
    <source>
        <dbReference type="Pfam" id="PF01326"/>
    </source>
</evidence>
<name>A0ABW4RUF8_9ACTN</name>
<evidence type="ECO:0000256" key="1">
    <source>
        <dbReference type="SAM" id="MobiDB-lite"/>
    </source>
</evidence>
<dbReference type="PANTHER" id="PTHR43615:SF1">
    <property type="entry name" value="PPDK_N DOMAIN-CONTAINING PROTEIN"/>
    <property type="match status" value="1"/>
</dbReference>
<dbReference type="InterPro" id="IPR013815">
    <property type="entry name" value="ATP_grasp_subdomain_1"/>
</dbReference>
<organism evidence="4 5">
    <name type="scientific">Luteococcus peritonei</name>
    <dbReference type="NCBI Taxonomy" id="88874"/>
    <lineage>
        <taxon>Bacteria</taxon>
        <taxon>Bacillati</taxon>
        <taxon>Actinomycetota</taxon>
        <taxon>Actinomycetes</taxon>
        <taxon>Propionibacteriales</taxon>
        <taxon>Propionibacteriaceae</taxon>
        <taxon>Luteococcus</taxon>
    </lineage>
</organism>
<comment type="caution">
    <text evidence="4">The sequence shown here is derived from an EMBL/GenBank/DDBJ whole genome shotgun (WGS) entry which is preliminary data.</text>
</comment>
<evidence type="ECO:0000313" key="5">
    <source>
        <dbReference type="Proteomes" id="UP001597326"/>
    </source>
</evidence>
<protein>
    <submittedName>
        <fullName evidence="4">PEP/pyruvate-binding domain-containing protein</fullName>
    </submittedName>
</protein>
<gene>
    <name evidence="4" type="ORF">ACFSCS_06870</name>
</gene>
<evidence type="ECO:0000259" key="2">
    <source>
        <dbReference type="Pfam" id="PF00391"/>
    </source>
</evidence>
<dbReference type="InterPro" id="IPR051549">
    <property type="entry name" value="PEP_Utilizing_Enz"/>
</dbReference>
<proteinExistence type="predicted"/>